<feature type="domain" description="Major facilitator superfamily (MFS) profile" evidence="5">
    <location>
        <begin position="13"/>
        <end position="215"/>
    </location>
</feature>
<feature type="transmembrane region" description="Helical" evidence="4">
    <location>
        <begin position="108"/>
        <end position="127"/>
    </location>
</feature>
<dbReference type="InterPro" id="IPR052714">
    <property type="entry name" value="MFS_Exporter"/>
</dbReference>
<dbReference type="Pfam" id="PF07690">
    <property type="entry name" value="MFS_1"/>
    <property type="match status" value="1"/>
</dbReference>
<evidence type="ECO:0000313" key="6">
    <source>
        <dbReference type="EMBL" id="CAA9586866.1"/>
    </source>
</evidence>
<evidence type="ECO:0000256" key="2">
    <source>
        <dbReference type="ARBA" id="ARBA00022989"/>
    </source>
</evidence>
<feature type="transmembrane region" description="Helical" evidence="4">
    <location>
        <begin position="44"/>
        <end position="66"/>
    </location>
</feature>
<proteinExistence type="predicted"/>
<name>A0A6J4VSZ9_9DEIN</name>
<evidence type="ECO:0000256" key="4">
    <source>
        <dbReference type="SAM" id="Phobius"/>
    </source>
</evidence>
<feature type="transmembrane region" description="Helical" evidence="4">
    <location>
        <begin position="139"/>
        <end position="159"/>
    </location>
</feature>
<keyword evidence="3 4" id="KW-0472">Membrane</keyword>
<dbReference type="GO" id="GO:0022857">
    <property type="term" value="F:transmembrane transporter activity"/>
    <property type="evidence" value="ECO:0007669"/>
    <property type="project" value="InterPro"/>
</dbReference>
<dbReference type="InterPro" id="IPR020846">
    <property type="entry name" value="MFS_dom"/>
</dbReference>
<keyword evidence="1 4" id="KW-0812">Transmembrane</keyword>
<dbReference type="PROSITE" id="PS50850">
    <property type="entry name" value="MFS"/>
    <property type="match status" value="1"/>
</dbReference>
<dbReference type="PANTHER" id="PTHR23531">
    <property type="entry name" value="QUINOLENE RESISTANCE PROTEIN NORA"/>
    <property type="match status" value="1"/>
</dbReference>
<dbReference type="EMBL" id="CADCWP010000329">
    <property type="protein sequence ID" value="CAA9586866.1"/>
    <property type="molecule type" value="Genomic_DNA"/>
</dbReference>
<accession>A0A6J4VSZ9</accession>
<sequence>MSPRTDTPLWTQSYLTNLTATFAFWFNVDFLLLVLPLYMRGNGFDASAIGLVFGAAAPAAIIARLLSGRLIDRTGGRLFLLCCAAAWAFGSAAMAFTGDLFVLVTLRLLQGAGLGVFTNASLAYVSYSVPPTKRDQALGWWAAATPTMATLAPVAAAFISQRFGFTTAFLVAAAAGVISTLTGLLLPRLERSTQTVSDAAPTYPPLSYRGFLGAR</sequence>
<feature type="transmembrane region" description="Helical" evidence="4">
    <location>
        <begin position="165"/>
        <end position="186"/>
    </location>
</feature>
<dbReference type="AlphaFoldDB" id="A0A6J4VSZ9"/>
<dbReference type="Gene3D" id="1.20.1250.20">
    <property type="entry name" value="MFS general substrate transporter like domains"/>
    <property type="match status" value="1"/>
</dbReference>
<dbReference type="InterPro" id="IPR011701">
    <property type="entry name" value="MFS"/>
</dbReference>
<evidence type="ECO:0000256" key="3">
    <source>
        <dbReference type="ARBA" id="ARBA00023136"/>
    </source>
</evidence>
<feature type="transmembrane region" description="Helical" evidence="4">
    <location>
        <begin position="14"/>
        <end position="38"/>
    </location>
</feature>
<reference evidence="6" key="1">
    <citation type="submission" date="2020-02" db="EMBL/GenBank/DDBJ databases">
        <authorList>
            <person name="Meier V. D."/>
        </authorList>
    </citation>
    <scope>NUCLEOTIDE SEQUENCE</scope>
    <source>
        <strain evidence="6">AVDCRST_MAG86</strain>
    </source>
</reference>
<protein>
    <recommendedName>
        <fullName evidence="5">Major facilitator superfamily (MFS) profile domain-containing protein</fullName>
    </recommendedName>
</protein>
<gene>
    <name evidence="6" type="ORF">AVDCRST_MAG86-3675</name>
</gene>
<feature type="transmembrane region" description="Helical" evidence="4">
    <location>
        <begin position="78"/>
        <end position="96"/>
    </location>
</feature>
<dbReference type="PANTHER" id="PTHR23531:SF1">
    <property type="entry name" value="QUINOLENE RESISTANCE PROTEIN NORA"/>
    <property type="match status" value="1"/>
</dbReference>
<organism evidence="6">
    <name type="scientific">uncultured Truepera sp</name>
    <dbReference type="NCBI Taxonomy" id="543023"/>
    <lineage>
        <taxon>Bacteria</taxon>
        <taxon>Thermotogati</taxon>
        <taxon>Deinococcota</taxon>
        <taxon>Deinococci</taxon>
        <taxon>Trueperales</taxon>
        <taxon>Trueperaceae</taxon>
        <taxon>Truepera</taxon>
        <taxon>environmental samples</taxon>
    </lineage>
</organism>
<evidence type="ECO:0000259" key="5">
    <source>
        <dbReference type="PROSITE" id="PS50850"/>
    </source>
</evidence>
<dbReference type="InterPro" id="IPR036259">
    <property type="entry name" value="MFS_trans_sf"/>
</dbReference>
<dbReference type="SUPFAM" id="SSF103473">
    <property type="entry name" value="MFS general substrate transporter"/>
    <property type="match status" value="1"/>
</dbReference>
<evidence type="ECO:0000256" key="1">
    <source>
        <dbReference type="ARBA" id="ARBA00022692"/>
    </source>
</evidence>
<keyword evidence="2 4" id="KW-1133">Transmembrane helix</keyword>